<name>A0ABD2MJ82_9CUCU</name>
<protein>
    <recommendedName>
        <fullName evidence="3">DUF2442 domain-containing protein</fullName>
    </recommendedName>
</protein>
<dbReference type="PANTHER" id="PTHR47326:SF1">
    <property type="entry name" value="HTH PSQ-TYPE DOMAIN-CONTAINING PROTEIN"/>
    <property type="match status" value="1"/>
</dbReference>
<dbReference type="PANTHER" id="PTHR47326">
    <property type="entry name" value="TRANSPOSABLE ELEMENT TC3 TRANSPOSASE-LIKE PROTEIN"/>
    <property type="match status" value="1"/>
</dbReference>
<comment type="caution">
    <text evidence="1">The sequence shown here is derived from an EMBL/GenBank/DDBJ whole genome shotgun (WGS) entry which is preliminary data.</text>
</comment>
<dbReference type="InterPro" id="IPR036397">
    <property type="entry name" value="RNaseH_sf"/>
</dbReference>
<evidence type="ECO:0008006" key="3">
    <source>
        <dbReference type="Google" id="ProtNLM"/>
    </source>
</evidence>
<proteinExistence type="predicted"/>
<dbReference type="Proteomes" id="UP001516400">
    <property type="component" value="Unassembled WGS sequence"/>
</dbReference>
<evidence type="ECO:0000313" key="1">
    <source>
        <dbReference type="EMBL" id="KAL3266413.1"/>
    </source>
</evidence>
<dbReference type="Gene3D" id="3.30.420.10">
    <property type="entry name" value="Ribonuclease H-like superfamily/Ribonuclease H"/>
    <property type="match status" value="1"/>
</dbReference>
<reference evidence="1 2" key="1">
    <citation type="journal article" date="2021" name="BMC Biol.">
        <title>Horizontally acquired antibacterial genes associated with adaptive radiation of ladybird beetles.</title>
        <authorList>
            <person name="Li H.S."/>
            <person name="Tang X.F."/>
            <person name="Huang Y.H."/>
            <person name="Xu Z.Y."/>
            <person name="Chen M.L."/>
            <person name="Du X.Y."/>
            <person name="Qiu B.Y."/>
            <person name="Chen P.T."/>
            <person name="Zhang W."/>
            <person name="Slipinski A."/>
            <person name="Escalona H.E."/>
            <person name="Waterhouse R.M."/>
            <person name="Zwick A."/>
            <person name="Pang H."/>
        </authorList>
    </citation>
    <scope>NUCLEOTIDE SEQUENCE [LARGE SCALE GENOMIC DNA]</scope>
    <source>
        <strain evidence="1">SYSU2018</strain>
    </source>
</reference>
<accession>A0ABD2MJ82</accession>
<evidence type="ECO:0000313" key="2">
    <source>
        <dbReference type="Proteomes" id="UP001516400"/>
    </source>
</evidence>
<sequence>MFGRVFMEITSSFIPGNITCQIYSELLQNAIYPGLVQVLENEEDHETIFFQQDSAPSNFFQPVRQFLGENFPQAWIGRRGHIEWPPRSPDQATMDFFLWGHLKSKIYATQPESLYDLRIRIINECR</sequence>
<organism evidence="1 2">
    <name type="scientific">Cryptolaemus montrouzieri</name>
    <dbReference type="NCBI Taxonomy" id="559131"/>
    <lineage>
        <taxon>Eukaryota</taxon>
        <taxon>Metazoa</taxon>
        <taxon>Ecdysozoa</taxon>
        <taxon>Arthropoda</taxon>
        <taxon>Hexapoda</taxon>
        <taxon>Insecta</taxon>
        <taxon>Pterygota</taxon>
        <taxon>Neoptera</taxon>
        <taxon>Endopterygota</taxon>
        <taxon>Coleoptera</taxon>
        <taxon>Polyphaga</taxon>
        <taxon>Cucujiformia</taxon>
        <taxon>Coccinelloidea</taxon>
        <taxon>Coccinellidae</taxon>
        <taxon>Scymninae</taxon>
        <taxon>Scymnini</taxon>
        <taxon>Cryptolaemus</taxon>
    </lineage>
</organism>
<keyword evidence="2" id="KW-1185">Reference proteome</keyword>
<gene>
    <name evidence="1" type="ORF">HHI36_010589</name>
</gene>
<dbReference type="EMBL" id="JABFTP020000001">
    <property type="protein sequence ID" value="KAL3266413.1"/>
    <property type="molecule type" value="Genomic_DNA"/>
</dbReference>
<dbReference type="AlphaFoldDB" id="A0ABD2MJ82"/>